<name>A0A1Q9AGK0_9HYPH</name>
<evidence type="ECO:0000256" key="1">
    <source>
        <dbReference type="SAM" id="MobiDB-lite"/>
    </source>
</evidence>
<sequence>MAKDKTLSPEDRILWGKVARTTRALPGRMERLSVEEELFAPPPPPAKEEVKPPKPAKPVPAPVEKPAMRQVQKIHHPLEKPVHRKLARGRLNIEARIDLHGMFQGEAYDLLLGFLTRAHQHGLRHVLVITGKGTSMGSDGALKRMVPMWFCLPSFRVLISSYDNAARGHGGEGALYVRLARNPGLPHHDDDPFR</sequence>
<evidence type="ECO:0000259" key="2">
    <source>
        <dbReference type="PROSITE" id="PS50828"/>
    </source>
</evidence>
<organism evidence="3 4">
    <name type="scientific">Xaviernesmea rhizosphaerae</name>
    <dbReference type="NCBI Taxonomy" id="1672749"/>
    <lineage>
        <taxon>Bacteria</taxon>
        <taxon>Pseudomonadati</taxon>
        <taxon>Pseudomonadota</taxon>
        <taxon>Alphaproteobacteria</taxon>
        <taxon>Hyphomicrobiales</taxon>
        <taxon>Rhizobiaceae</taxon>
        <taxon>Rhizobium/Agrobacterium group</taxon>
        <taxon>Xaviernesmea</taxon>
    </lineage>
</organism>
<dbReference type="InterPro" id="IPR036063">
    <property type="entry name" value="Smr_dom_sf"/>
</dbReference>
<dbReference type="STRING" id="1672749.BJF92_09815"/>
<dbReference type="EMBL" id="MKIO01000037">
    <property type="protein sequence ID" value="OLP54085.1"/>
    <property type="molecule type" value="Genomic_DNA"/>
</dbReference>
<dbReference type="Proteomes" id="UP000186143">
    <property type="component" value="Unassembled WGS sequence"/>
</dbReference>
<dbReference type="PANTHER" id="PTHR35562:SF2">
    <property type="entry name" value="DNA ENDONUCLEASE SMRA-RELATED"/>
    <property type="match status" value="1"/>
</dbReference>
<dbReference type="SMART" id="SM00463">
    <property type="entry name" value="SMR"/>
    <property type="match status" value="1"/>
</dbReference>
<evidence type="ECO:0000313" key="4">
    <source>
        <dbReference type="Proteomes" id="UP000186143"/>
    </source>
</evidence>
<dbReference type="Pfam" id="PF01713">
    <property type="entry name" value="Smr"/>
    <property type="match status" value="1"/>
</dbReference>
<dbReference type="RefSeq" id="WP_075636025.1">
    <property type="nucleotide sequence ID" value="NZ_MKIO01000037.1"/>
</dbReference>
<dbReference type="InterPro" id="IPR002625">
    <property type="entry name" value="Smr_dom"/>
</dbReference>
<dbReference type="SUPFAM" id="SSF160443">
    <property type="entry name" value="SMR domain-like"/>
    <property type="match status" value="1"/>
</dbReference>
<comment type="caution">
    <text evidence="3">The sequence shown here is derived from an EMBL/GenBank/DDBJ whole genome shotgun (WGS) entry which is preliminary data.</text>
</comment>
<protein>
    <submittedName>
        <fullName evidence="3">DNA mismatch repair protein MutS</fullName>
    </submittedName>
</protein>
<gene>
    <name evidence="3" type="ORF">BJF92_09815</name>
</gene>
<dbReference type="Gene3D" id="3.30.1370.110">
    <property type="match status" value="1"/>
</dbReference>
<feature type="compositionally biased region" description="Pro residues" evidence="1">
    <location>
        <begin position="53"/>
        <end position="62"/>
    </location>
</feature>
<dbReference type="PROSITE" id="PS50828">
    <property type="entry name" value="SMR"/>
    <property type="match status" value="1"/>
</dbReference>
<dbReference type="AlphaFoldDB" id="A0A1Q9AGK0"/>
<feature type="region of interest" description="Disordered" evidence="1">
    <location>
        <begin position="34"/>
        <end position="62"/>
    </location>
</feature>
<accession>A0A1Q9AGK0</accession>
<evidence type="ECO:0000313" key="3">
    <source>
        <dbReference type="EMBL" id="OLP54085.1"/>
    </source>
</evidence>
<proteinExistence type="predicted"/>
<dbReference type="OrthoDB" id="7165597at2"/>
<reference evidence="3 4" key="1">
    <citation type="submission" date="2016-09" db="EMBL/GenBank/DDBJ databases">
        <title>Rhizobium sp. nov., a novel species isolated from the rice rhizosphere.</title>
        <authorList>
            <person name="Zhao J."/>
            <person name="Zhang X."/>
        </authorList>
    </citation>
    <scope>NUCLEOTIDE SEQUENCE [LARGE SCALE GENOMIC DNA]</scope>
    <source>
        <strain evidence="3 4">MH17</strain>
    </source>
</reference>
<feature type="domain" description="Smr" evidence="2">
    <location>
        <begin position="97"/>
        <end position="180"/>
    </location>
</feature>
<dbReference type="PANTHER" id="PTHR35562">
    <property type="entry name" value="DNA ENDONUCLEASE SMRA-RELATED"/>
    <property type="match status" value="1"/>
</dbReference>